<comment type="caution">
    <text evidence="1">The sequence shown here is derived from an EMBL/GenBank/DDBJ whole genome shotgun (WGS) entry which is preliminary data.</text>
</comment>
<dbReference type="EMBL" id="QCZG01000015">
    <property type="protein sequence ID" value="PWA11890.1"/>
    <property type="molecule type" value="Genomic_DNA"/>
</dbReference>
<dbReference type="RefSeq" id="WP_116554534.1">
    <property type="nucleotide sequence ID" value="NZ_QCZG01000015.1"/>
</dbReference>
<dbReference type="InterPro" id="IPR014202">
    <property type="entry name" value="Spore_II_R"/>
</dbReference>
<reference evidence="1 2" key="1">
    <citation type="submission" date="2018-04" db="EMBL/GenBank/DDBJ databases">
        <title>Camelliibacillus theae gen. nov., sp. nov., isolated from Pu'er tea.</title>
        <authorList>
            <person name="Niu L."/>
        </authorList>
    </citation>
    <scope>NUCLEOTIDE SEQUENCE [LARGE SCALE GENOMIC DNA]</scope>
    <source>
        <strain evidence="1 2">T8</strain>
    </source>
</reference>
<dbReference type="Pfam" id="PF09551">
    <property type="entry name" value="Spore_II_R"/>
    <property type="match status" value="1"/>
</dbReference>
<organism evidence="1 2">
    <name type="scientific">Pueribacillus theae</name>
    <dbReference type="NCBI Taxonomy" id="2171751"/>
    <lineage>
        <taxon>Bacteria</taxon>
        <taxon>Bacillati</taxon>
        <taxon>Bacillota</taxon>
        <taxon>Bacilli</taxon>
        <taxon>Bacillales</taxon>
        <taxon>Bacillaceae</taxon>
        <taxon>Pueribacillus</taxon>
    </lineage>
</organism>
<gene>
    <name evidence="1" type="primary">spoIIR</name>
    <name evidence="1" type="ORF">DCC39_08880</name>
</gene>
<dbReference type="NCBIfam" id="TIGR02837">
    <property type="entry name" value="spore_II_R"/>
    <property type="match status" value="1"/>
</dbReference>
<evidence type="ECO:0000313" key="1">
    <source>
        <dbReference type="EMBL" id="PWA11890.1"/>
    </source>
</evidence>
<dbReference type="OrthoDB" id="9793324at2"/>
<proteinExistence type="predicted"/>
<protein>
    <submittedName>
        <fullName evidence="1">Stage II sporulation protein R</fullName>
    </submittedName>
</protein>
<keyword evidence="2" id="KW-1185">Reference proteome</keyword>
<accession>A0A2U1K2Y3</accession>
<dbReference type="Proteomes" id="UP000245998">
    <property type="component" value="Unassembled WGS sequence"/>
</dbReference>
<name>A0A2U1K2Y3_9BACI</name>
<dbReference type="AlphaFoldDB" id="A0A2U1K2Y3"/>
<evidence type="ECO:0000313" key="2">
    <source>
        <dbReference type="Proteomes" id="UP000245998"/>
    </source>
</evidence>
<sequence>MKREAIIFLFLSISLLFSSIQPSVGYRQLESSVIPDDAIRLRILANSNSQQDQEIKRQIRDAVRTEIESWVENYRSVEKARKVINSHLPEIKEIVANELKKAGLHTTFSVQLGTFSFPTKLYGSFIYPAGDYEAVLITLGEGLGANWWCVLFPPLCFIDIDSGEAIKEDDPNKDLPAEQKEEPKDPEIKFFIVDLLSNLWTFLKNLL</sequence>